<reference evidence="1" key="1">
    <citation type="submission" date="2016-01" db="EMBL/GenBank/DDBJ databases">
        <authorList>
            <person name="Peeters C."/>
        </authorList>
    </citation>
    <scope>NUCLEOTIDE SEQUENCE [LARGE SCALE GENOMIC DNA]</scope>
    <source>
        <strain evidence="1">LMG 29318</strain>
    </source>
</reference>
<dbReference type="Proteomes" id="UP000054870">
    <property type="component" value="Unassembled WGS sequence"/>
</dbReference>
<sequence length="76" mass="8406">MRGAEIVTLSRSLPDLPARPDFLLVECAIFLAGEMSTGLARHQPLFMADLVDFAMQVYRLAVGHLAFPDLLMDSRS</sequence>
<gene>
    <name evidence="1" type="ORF">AWB75_05468</name>
</gene>
<protein>
    <submittedName>
        <fullName evidence="1">Uncharacterized protein</fullName>
    </submittedName>
</protein>
<evidence type="ECO:0000313" key="2">
    <source>
        <dbReference type="Proteomes" id="UP000054870"/>
    </source>
</evidence>
<proteinExistence type="predicted"/>
<dbReference type="RefSeq" id="WP_159462812.1">
    <property type="nucleotide sequence ID" value="NZ_FCOF02000036.1"/>
</dbReference>
<dbReference type="OrthoDB" id="9842432at2"/>
<keyword evidence="2" id="KW-1185">Reference proteome</keyword>
<dbReference type="EMBL" id="FCOF02000036">
    <property type="protein sequence ID" value="SAK83927.1"/>
    <property type="molecule type" value="Genomic_DNA"/>
</dbReference>
<comment type="caution">
    <text evidence="1">The sequence shown here is derived from an EMBL/GenBank/DDBJ whole genome shotgun (WGS) entry which is preliminary data.</text>
</comment>
<accession>A0A158CQP7</accession>
<dbReference type="AlphaFoldDB" id="A0A158CQP7"/>
<organism evidence="1 2">
    <name type="scientific">Caballeronia catudaia</name>
    <dbReference type="NCBI Taxonomy" id="1777136"/>
    <lineage>
        <taxon>Bacteria</taxon>
        <taxon>Pseudomonadati</taxon>
        <taxon>Pseudomonadota</taxon>
        <taxon>Betaproteobacteria</taxon>
        <taxon>Burkholderiales</taxon>
        <taxon>Burkholderiaceae</taxon>
        <taxon>Caballeronia</taxon>
    </lineage>
</organism>
<evidence type="ECO:0000313" key="1">
    <source>
        <dbReference type="EMBL" id="SAK83927.1"/>
    </source>
</evidence>
<name>A0A158CQP7_9BURK</name>